<sequence>NAITVSGIYPPIECNNCMCGYIIYYFAFLFVIIGDEDMWIAGRISFPFHSRLCCCVIAKHVLYMLRDGYLYRNISLLSSRFLYENYKYNKSLMSDTLLK</sequence>
<organism evidence="1 2">
    <name type="scientific">Parascaris univalens</name>
    <name type="common">Nematode worm</name>
    <dbReference type="NCBI Taxonomy" id="6257"/>
    <lineage>
        <taxon>Eukaryota</taxon>
        <taxon>Metazoa</taxon>
        <taxon>Ecdysozoa</taxon>
        <taxon>Nematoda</taxon>
        <taxon>Chromadorea</taxon>
        <taxon>Rhabditida</taxon>
        <taxon>Spirurina</taxon>
        <taxon>Ascaridomorpha</taxon>
        <taxon>Ascaridoidea</taxon>
        <taxon>Ascarididae</taxon>
        <taxon>Parascaris</taxon>
    </lineage>
</organism>
<keyword evidence="1" id="KW-1185">Reference proteome</keyword>
<dbReference type="Proteomes" id="UP000887569">
    <property type="component" value="Unplaced"/>
</dbReference>
<name>A0A915CG03_PARUN</name>
<dbReference type="WBParaSite" id="PgR166_g002_t01">
    <property type="protein sequence ID" value="PgR166_g002_t01"/>
    <property type="gene ID" value="PgR166_g002"/>
</dbReference>
<evidence type="ECO:0000313" key="1">
    <source>
        <dbReference type="Proteomes" id="UP000887569"/>
    </source>
</evidence>
<accession>A0A915CG03</accession>
<dbReference type="AlphaFoldDB" id="A0A915CG03"/>
<reference evidence="2" key="1">
    <citation type="submission" date="2022-11" db="UniProtKB">
        <authorList>
            <consortium name="WormBaseParasite"/>
        </authorList>
    </citation>
    <scope>IDENTIFICATION</scope>
</reference>
<proteinExistence type="predicted"/>
<protein>
    <submittedName>
        <fullName evidence="2">Uncharacterized protein</fullName>
    </submittedName>
</protein>
<evidence type="ECO:0000313" key="2">
    <source>
        <dbReference type="WBParaSite" id="PgR166_g002_t01"/>
    </source>
</evidence>